<evidence type="ECO:0000256" key="7">
    <source>
        <dbReference type="ARBA" id="ARBA00022692"/>
    </source>
</evidence>
<dbReference type="GO" id="GO:0071555">
    <property type="term" value="P:cell wall organization"/>
    <property type="evidence" value="ECO:0007669"/>
    <property type="project" value="UniProtKB-KW"/>
</dbReference>
<feature type="domain" description="Penicillin-binding protein transpeptidase" evidence="16">
    <location>
        <begin position="253"/>
        <end position="579"/>
    </location>
</feature>
<keyword evidence="10" id="KW-0573">Peptidoglycan synthesis</keyword>
<keyword evidence="7 15" id="KW-0812">Transmembrane</keyword>
<dbReference type="GO" id="GO:0005886">
    <property type="term" value="C:plasma membrane"/>
    <property type="evidence" value="ECO:0007669"/>
    <property type="project" value="UniProtKB-SubCell"/>
</dbReference>
<dbReference type="SUPFAM" id="SSF56519">
    <property type="entry name" value="Penicillin binding protein dimerisation domain"/>
    <property type="match status" value="1"/>
</dbReference>
<keyword evidence="11 15" id="KW-1133">Transmembrane helix</keyword>
<evidence type="ECO:0000256" key="2">
    <source>
        <dbReference type="ARBA" id="ARBA00004236"/>
    </source>
</evidence>
<accession>A0A4R0NU99</accession>
<keyword evidence="8" id="KW-0378">Hydrolase</keyword>
<dbReference type="InterPro" id="IPR012338">
    <property type="entry name" value="Beta-lactam/transpept-like"/>
</dbReference>
<evidence type="ECO:0000256" key="15">
    <source>
        <dbReference type="SAM" id="Phobius"/>
    </source>
</evidence>
<keyword evidence="9" id="KW-0133">Cell shape</keyword>
<gene>
    <name evidence="18" type="primary">mrdA</name>
    <name evidence="18" type="ORF">EZ437_07400</name>
</gene>
<evidence type="ECO:0000256" key="3">
    <source>
        <dbReference type="ARBA" id="ARBA00022475"/>
    </source>
</evidence>
<dbReference type="Pfam" id="PF03717">
    <property type="entry name" value="PBP_dimer"/>
    <property type="match status" value="1"/>
</dbReference>
<dbReference type="AlphaFoldDB" id="A0A4R0NU99"/>
<dbReference type="GO" id="GO:0006508">
    <property type="term" value="P:proteolysis"/>
    <property type="evidence" value="ECO:0007669"/>
    <property type="project" value="UniProtKB-KW"/>
</dbReference>
<dbReference type="InterPro" id="IPR017790">
    <property type="entry name" value="Penicillin-binding_protein_2"/>
</dbReference>
<evidence type="ECO:0000256" key="6">
    <source>
        <dbReference type="ARBA" id="ARBA00022670"/>
    </source>
</evidence>
<feature type="compositionally biased region" description="Basic and acidic residues" evidence="14">
    <location>
        <begin position="625"/>
        <end position="634"/>
    </location>
</feature>
<evidence type="ECO:0000256" key="10">
    <source>
        <dbReference type="ARBA" id="ARBA00022984"/>
    </source>
</evidence>
<feature type="domain" description="Penicillin-binding protein dimerisation" evidence="17">
    <location>
        <begin position="52"/>
        <end position="212"/>
    </location>
</feature>
<dbReference type="Gene3D" id="3.90.1310.10">
    <property type="entry name" value="Penicillin-binding protein 2a (Domain 2)"/>
    <property type="match status" value="1"/>
</dbReference>
<dbReference type="PANTHER" id="PTHR30627">
    <property type="entry name" value="PEPTIDOGLYCAN D,D-TRANSPEPTIDASE"/>
    <property type="match status" value="1"/>
</dbReference>
<evidence type="ECO:0000259" key="17">
    <source>
        <dbReference type="Pfam" id="PF03717"/>
    </source>
</evidence>
<name>A0A4R0NU99_9SPHI</name>
<evidence type="ECO:0000313" key="18">
    <source>
        <dbReference type="EMBL" id="TCD03769.1"/>
    </source>
</evidence>
<dbReference type="OrthoDB" id="9766847at2"/>
<dbReference type="Pfam" id="PF00905">
    <property type="entry name" value="Transpeptidase"/>
    <property type="match status" value="1"/>
</dbReference>
<proteinExistence type="predicted"/>
<evidence type="ECO:0000256" key="1">
    <source>
        <dbReference type="ARBA" id="ARBA00004167"/>
    </source>
</evidence>
<protein>
    <submittedName>
        <fullName evidence="18">Penicillin-binding protein 2</fullName>
    </submittedName>
</protein>
<dbReference type="GO" id="GO:0009002">
    <property type="term" value="F:serine-type D-Ala-D-Ala carboxypeptidase activity"/>
    <property type="evidence" value="ECO:0007669"/>
    <property type="project" value="InterPro"/>
</dbReference>
<keyword evidence="13" id="KW-0961">Cell wall biogenesis/degradation</keyword>
<dbReference type="RefSeq" id="WP_131594698.1">
    <property type="nucleotide sequence ID" value="NZ_SJSL01000001.1"/>
</dbReference>
<dbReference type="Gene3D" id="3.30.1390.30">
    <property type="entry name" value="Penicillin-binding protein 2a, domain 3"/>
    <property type="match status" value="1"/>
</dbReference>
<keyword evidence="3" id="KW-1003">Cell membrane</keyword>
<evidence type="ECO:0000259" key="16">
    <source>
        <dbReference type="Pfam" id="PF00905"/>
    </source>
</evidence>
<dbReference type="GO" id="GO:0008658">
    <property type="term" value="F:penicillin binding"/>
    <property type="evidence" value="ECO:0007669"/>
    <property type="project" value="InterPro"/>
</dbReference>
<dbReference type="InterPro" id="IPR005311">
    <property type="entry name" value="PBP_dimer"/>
</dbReference>
<dbReference type="InterPro" id="IPR050515">
    <property type="entry name" value="Beta-lactam/transpept"/>
</dbReference>
<evidence type="ECO:0000256" key="14">
    <source>
        <dbReference type="SAM" id="MobiDB-lite"/>
    </source>
</evidence>
<comment type="subcellular location">
    <subcellularLocation>
        <location evidence="2">Cell membrane</location>
    </subcellularLocation>
    <subcellularLocation>
        <location evidence="1">Membrane</location>
        <topology evidence="1">Single-pass membrane protein</topology>
    </subcellularLocation>
</comment>
<evidence type="ECO:0000256" key="4">
    <source>
        <dbReference type="ARBA" id="ARBA00022519"/>
    </source>
</evidence>
<dbReference type="NCBIfam" id="TIGR03423">
    <property type="entry name" value="pbp2_mrdA"/>
    <property type="match status" value="1"/>
</dbReference>
<evidence type="ECO:0000256" key="12">
    <source>
        <dbReference type="ARBA" id="ARBA00023136"/>
    </source>
</evidence>
<dbReference type="FunFam" id="3.40.710.10:FF:000024">
    <property type="entry name" value="Penicillin-binding protein 2"/>
    <property type="match status" value="1"/>
</dbReference>
<dbReference type="SUPFAM" id="SSF56601">
    <property type="entry name" value="beta-lactamase/transpeptidase-like"/>
    <property type="match status" value="1"/>
</dbReference>
<evidence type="ECO:0000256" key="11">
    <source>
        <dbReference type="ARBA" id="ARBA00022989"/>
    </source>
</evidence>
<evidence type="ECO:0000256" key="9">
    <source>
        <dbReference type="ARBA" id="ARBA00022960"/>
    </source>
</evidence>
<evidence type="ECO:0000256" key="5">
    <source>
        <dbReference type="ARBA" id="ARBA00022645"/>
    </source>
</evidence>
<dbReference type="Proteomes" id="UP000293347">
    <property type="component" value="Unassembled WGS sequence"/>
</dbReference>
<dbReference type="InterPro" id="IPR036138">
    <property type="entry name" value="PBP_dimer_sf"/>
</dbReference>
<keyword evidence="19" id="KW-1185">Reference proteome</keyword>
<keyword evidence="5" id="KW-0121">Carboxypeptidase</keyword>
<evidence type="ECO:0000256" key="8">
    <source>
        <dbReference type="ARBA" id="ARBA00022801"/>
    </source>
</evidence>
<dbReference type="EMBL" id="SJSL01000001">
    <property type="protein sequence ID" value="TCD03769.1"/>
    <property type="molecule type" value="Genomic_DNA"/>
</dbReference>
<keyword evidence="6" id="KW-0645">Protease</keyword>
<dbReference type="PANTHER" id="PTHR30627:SF2">
    <property type="entry name" value="PEPTIDOGLYCAN D,D-TRANSPEPTIDASE MRDA"/>
    <property type="match status" value="1"/>
</dbReference>
<dbReference type="Gene3D" id="3.40.710.10">
    <property type="entry name" value="DD-peptidase/beta-lactamase superfamily"/>
    <property type="match status" value="1"/>
</dbReference>
<dbReference type="GO" id="GO:0008360">
    <property type="term" value="P:regulation of cell shape"/>
    <property type="evidence" value="ECO:0007669"/>
    <property type="project" value="UniProtKB-KW"/>
</dbReference>
<dbReference type="InterPro" id="IPR001460">
    <property type="entry name" value="PCN-bd_Tpept"/>
</dbReference>
<feature type="region of interest" description="Disordered" evidence="14">
    <location>
        <begin position="620"/>
        <end position="648"/>
    </location>
</feature>
<keyword evidence="4" id="KW-0997">Cell inner membrane</keyword>
<feature type="transmembrane region" description="Helical" evidence="15">
    <location>
        <begin position="9"/>
        <end position="29"/>
    </location>
</feature>
<evidence type="ECO:0000256" key="13">
    <source>
        <dbReference type="ARBA" id="ARBA00023316"/>
    </source>
</evidence>
<keyword evidence="12 15" id="KW-0472">Membrane</keyword>
<reference evidence="18 19" key="1">
    <citation type="submission" date="2019-02" db="EMBL/GenBank/DDBJ databases">
        <title>Pedobacter sp. RP-1-14 sp. nov., isolated from Arctic soil.</title>
        <authorList>
            <person name="Dahal R.H."/>
        </authorList>
    </citation>
    <scope>NUCLEOTIDE SEQUENCE [LARGE SCALE GENOMIC DNA]</scope>
    <source>
        <strain evidence="18 19">RP-1-14</strain>
    </source>
</reference>
<evidence type="ECO:0000313" key="19">
    <source>
        <dbReference type="Proteomes" id="UP000293347"/>
    </source>
</evidence>
<dbReference type="GO" id="GO:0071972">
    <property type="term" value="F:peptidoglycan L,D-transpeptidase activity"/>
    <property type="evidence" value="ECO:0007669"/>
    <property type="project" value="TreeGrafter"/>
</dbReference>
<dbReference type="GO" id="GO:0009252">
    <property type="term" value="P:peptidoglycan biosynthetic process"/>
    <property type="evidence" value="ECO:0007669"/>
    <property type="project" value="UniProtKB-KW"/>
</dbReference>
<comment type="caution">
    <text evidence="18">The sequence shown here is derived from an EMBL/GenBank/DDBJ whole genome shotgun (WGS) entry which is preliminary data.</text>
</comment>
<sequence>MDNLFNRKYIVQGLFILISLILLGTLFYIQVFSDKYFLSAKFNVLRRIYTFPARGVILDRNEKILVQNEPVYDLMVIPNEVKPFDTIALCDIIGIDTVRFHKNFRKAVNQSRFQPNILEKQLSVNIYQTLSEQLSRFPGFFVQSRTIRQYPDSIAGHFVGYIKEVTKKDIERSEGYYRSGDYKGKSGVELAYEKELRGERGVVNMMYDAKNVPKGSYAEGKFDTAAVSGEQLISSLDIRIQKMGEELMKNKIGSIVAIEPATGEILAFVSSPGYDPNLMVGRQQGNNYMELLKNPNRVFNIRPIMGYYSPGSAFKPLDALIGLQEGVIDPNTTFFCPHYYKAGNLKVKCEHYDGDIALRLGLARSCNTYACYVFQKLITQRKYKNQRIAYDAWQKKVKLWGLGDTLGVDLPGERTGRLYDAAWYSEKYKQRKWGYTNVISLAIGQGEMDATPLQMANIMAAIANRGYYIKPHLVKSIGKNHVISKEYVKKNYVGVDTRHFNPVIDGMQDAVNAPWGTAIESRIDGIVMCGKTGTVQNPRGKNHSVFIGFAPRDNPKIAIAVIVENAGYGGSYAAPIASYLTEKYLKDSITSKARLAQVEWMKNQVILPLPPKPKIKAKVISGDSTAKDSTEKKVLPRPNNIRQTISTK</sequence>
<organism evidence="18 19">
    <name type="scientific">Pedobacter psychroterrae</name>
    <dbReference type="NCBI Taxonomy" id="2530453"/>
    <lineage>
        <taxon>Bacteria</taxon>
        <taxon>Pseudomonadati</taxon>
        <taxon>Bacteroidota</taxon>
        <taxon>Sphingobacteriia</taxon>
        <taxon>Sphingobacteriales</taxon>
        <taxon>Sphingobacteriaceae</taxon>
        <taxon>Pedobacter</taxon>
    </lineage>
</organism>